<keyword evidence="6" id="KW-1185">Reference proteome</keyword>
<name>A0A0U1NW19_9BACI</name>
<keyword evidence="3" id="KW-0472">Membrane</keyword>
<dbReference type="GO" id="GO:0016020">
    <property type="term" value="C:membrane"/>
    <property type="evidence" value="ECO:0007669"/>
    <property type="project" value="InterPro"/>
</dbReference>
<organism evidence="5 6">
    <name type="scientific">Neobacillus massiliamazoniensis</name>
    <dbReference type="NCBI Taxonomy" id="1499688"/>
    <lineage>
        <taxon>Bacteria</taxon>
        <taxon>Bacillati</taxon>
        <taxon>Bacillota</taxon>
        <taxon>Bacilli</taxon>
        <taxon>Bacillales</taxon>
        <taxon>Bacillaceae</taxon>
        <taxon>Neobacillus</taxon>
    </lineage>
</organism>
<dbReference type="InterPro" id="IPR037185">
    <property type="entry name" value="EmrE-like"/>
</dbReference>
<dbReference type="InterPro" id="IPR000620">
    <property type="entry name" value="EamA_dom"/>
</dbReference>
<accession>A0A0U1NW19</accession>
<comment type="similarity">
    <text evidence="2">Belongs to the EamA transporter family.</text>
</comment>
<feature type="transmembrane region" description="Helical" evidence="3">
    <location>
        <begin position="37"/>
        <end position="56"/>
    </location>
</feature>
<feature type="transmembrane region" description="Helical" evidence="3">
    <location>
        <begin position="123"/>
        <end position="141"/>
    </location>
</feature>
<dbReference type="STRING" id="1499688.BN000_02158"/>
<proteinExistence type="inferred from homology"/>
<feature type="transmembrane region" description="Helical" evidence="3">
    <location>
        <begin position="246"/>
        <end position="262"/>
    </location>
</feature>
<dbReference type="Pfam" id="PF00892">
    <property type="entry name" value="EamA"/>
    <property type="match status" value="2"/>
</dbReference>
<feature type="transmembrane region" description="Helical" evidence="3">
    <location>
        <begin position="153"/>
        <end position="170"/>
    </location>
</feature>
<evidence type="ECO:0000256" key="1">
    <source>
        <dbReference type="ARBA" id="ARBA00004127"/>
    </source>
</evidence>
<evidence type="ECO:0000256" key="2">
    <source>
        <dbReference type="ARBA" id="ARBA00007362"/>
    </source>
</evidence>
<feature type="transmembrane region" description="Helical" evidence="3">
    <location>
        <begin position="214"/>
        <end position="234"/>
    </location>
</feature>
<keyword evidence="3" id="KW-1133">Transmembrane helix</keyword>
<keyword evidence="3" id="KW-0812">Transmembrane</keyword>
<dbReference type="RefSeq" id="WP_090634054.1">
    <property type="nucleotide sequence ID" value="NZ_CVRB01000002.1"/>
</dbReference>
<evidence type="ECO:0000313" key="6">
    <source>
        <dbReference type="Proteomes" id="UP000199087"/>
    </source>
</evidence>
<feature type="transmembrane region" description="Helical" evidence="3">
    <location>
        <begin position="182"/>
        <end position="202"/>
    </location>
</feature>
<reference evidence="6" key="1">
    <citation type="submission" date="2015-05" db="EMBL/GenBank/DDBJ databases">
        <authorList>
            <person name="Urmite Genomes"/>
        </authorList>
    </citation>
    <scope>NUCLEOTIDE SEQUENCE [LARGE SCALE GENOMIC DNA]</scope>
    <source>
        <strain evidence="6">LF1</strain>
    </source>
</reference>
<feature type="domain" description="EamA" evidence="4">
    <location>
        <begin position="152"/>
        <end position="285"/>
    </location>
</feature>
<dbReference type="InterPro" id="IPR052756">
    <property type="entry name" value="Alkyne_AA_exporter"/>
</dbReference>
<feature type="domain" description="EamA" evidence="4">
    <location>
        <begin position="7"/>
        <end position="139"/>
    </location>
</feature>
<dbReference type="PANTHER" id="PTHR12715">
    <property type="entry name" value="TRANSPORTER, DRUG/METABOLITE EXPORTER FAMILY"/>
    <property type="match status" value="1"/>
</dbReference>
<dbReference type="AlphaFoldDB" id="A0A0U1NW19"/>
<dbReference type="EMBL" id="CVRB01000002">
    <property type="protein sequence ID" value="CRK82237.1"/>
    <property type="molecule type" value="Genomic_DNA"/>
</dbReference>
<evidence type="ECO:0000313" key="5">
    <source>
        <dbReference type="EMBL" id="CRK82237.1"/>
    </source>
</evidence>
<feature type="transmembrane region" description="Helical" evidence="3">
    <location>
        <begin position="94"/>
        <end position="116"/>
    </location>
</feature>
<dbReference type="OrthoDB" id="9809509at2"/>
<evidence type="ECO:0000259" key="4">
    <source>
        <dbReference type="Pfam" id="PF00892"/>
    </source>
</evidence>
<sequence>MNIRAFSMALFSVIIWGSSFASIRVGLLGGISPGHMVLARYLIASGMFIVYALLPGVKFRLPKKEDSLRIVLLGWIGISIYHIGVTFGEQTVSAGTAGMLIGSGPIFTALLAVLILKERMGKWGWIGLSIGFIGIVVITLGSSGPSFEISKEAFFILVAAFVTSVLFVYQKPLLKRYSSIELTAYFTWAGTLPFFLFFPGFIQNLQQSTMEANLACLYIGIFPTAIAYATWAYAMSTGKASTISSMLYIEPVVAILVAWVWLHEWPHTLSIIGGIIAISGVIVVNLFGKEQNQQLEKYQNNTNQNFEELDL</sequence>
<evidence type="ECO:0000256" key="3">
    <source>
        <dbReference type="SAM" id="Phobius"/>
    </source>
</evidence>
<feature type="transmembrane region" description="Helical" evidence="3">
    <location>
        <begin position="68"/>
        <end position="88"/>
    </location>
</feature>
<comment type="subcellular location">
    <subcellularLocation>
        <location evidence="1">Endomembrane system</location>
        <topology evidence="1">Multi-pass membrane protein</topology>
    </subcellularLocation>
</comment>
<gene>
    <name evidence="5" type="ORF">BN000_02158</name>
</gene>
<protein>
    <submittedName>
        <fullName evidence="5">DMT family transport protein</fullName>
    </submittedName>
</protein>
<feature type="transmembrane region" description="Helical" evidence="3">
    <location>
        <begin position="268"/>
        <end position="288"/>
    </location>
</feature>
<dbReference type="SUPFAM" id="SSF103481">
    <property type="entry name" value="Multidrug resistance efflux transporter EmrE"/>
    <property type="match status" value="2"/>
</dbReference>
<dbReference type="PANTHER" id="PTHR12715:SF4">
    <property type="entry name" value="EAMA DOMAIN-CONTAINING PROTEIN"/>
    <property type="match status" value="1"/>
</dbReference>
<dbReference type="Proteomes" id="UP000199087">
    <property type="component" value="Unassembled WGS sequence"/>
</dbReference>